<evidence type="ECO:0000256" key="4">
    <source>
        <dbReference type="ARBA" id="ARBA00022837"/>
    </source>
</evidence>
<dbReference type="AlphaFoldDB" id="A0A3P7JR99"/>
<keyword evidence="4 8" id="KW-0106">Calcium</keyword>
<evidence type="ECO:0000313" key="10">
    <source>
        <dbReference type="EMBL" id="VDM83453.1"/>
    </source>
</evidence>
<gene>
    <name evidence="10" type="ORF">SVUK_LOCUS18451</name>
</gene>
<dbReference type="InterPro" id="IPR050174">
    <property type="entry name" value="Protocadherin/Cadherin-CA"/>
</dbReference>
<dbReference type="InterPro" id="IPR002126">
    <property type="entry name" value="Cadherin-like_dom"/>
</dbReference>
<dbReference type="Gene3D" id="2.60.40.60">
    <property type="entry name" value="Cadherins"/>
    <property type="match status" value="2"/>
</dbReference>
<evidence type="ECO:0000256" key="6">
    <source>
        <dbReference type="ARBA" id="ARBA00023136"/>
    </source>
</evidence>
<evidence type="ECO:0000313" key="11">
    <source>
        <dbReference type="Proteomes" id="UP000270094"/>
    </source>
</evidence>
<keyword evidence="3" id="KW-0677">Repeat</keyword>
<dbReference type="GO" id="GO:0005886">
    <property type="term" value="C:plasma membrane"/>
    <property type="evidence" value="ECO:0007669"/>
    <property type="project" value="InterPro"/>
</dbReference>
<dbReference type="PROSITE" id="PS00232">
    <property type="entry name" value="CADHERIN_1"/>
    <property type="match status" value="1"/>
</dbReference>
<feature type="non-terminal residue" evidence="10">
    <location>
        <position position="290"/>
    </location>
</feature>
<evidence type="ECO:0000256" key="8">
    <source>
        <dbReference type="PROSITE-ProRule" id="PRU00043"/>
    </source>
</evidence>
<accession>A0A3P7JR99</accession>
<keyword evidence="11" id="KW-1185">Reference proteome</keyword>
<keyword evidence="7" id="KW-0325">Glycoprotein</keyword>
<dbReference type="InterPro" id="IPR015919">
    <property type="entry name" value="Cadherin-like_sf"/>
</dbReference>
<dbReference type="InterPro" id="IPR020894">
    <property type="entry name" value="Cadherin_CS"/>
</dbReference>
<name>A0A3P7JR99_STRVU</name>
<evidence type="ECO:0000256" key="5">
    <source>
        <dbReference type="ARBA" id="ARBA00022989"/>
    </source>
</evidence>
<evidence type="ECO:0000256" key="1">
    <source>
        <dbReference type="ARBA" id="ARBA00004167"/>
    </source>
</evidence>
<dbReference type="Proteomes" id="UP000270094">
    <property type="component" value="Unassembled WGS sequence"/>
</dbReference>
<dbReference type="GO" id="GO:0007156">
    <property type="term" value="P:homophilic cell adhesion via plasma membrane adhesion molecules"/>
    <property type="evidence" value="ECO:0007669"/>
    <property type="project" value="InterPro"/>
</dbReference>
<keyword evidence="6" id="KW-0472">Membrane</keyword>
<evidence type="ECO:0000256" key="7">
    <source>
        <dbReference type="ARBA" id="ARBA00023180"/>
    </source>
</evidence>
<dbReference type="CDD" id="cd11304">
    <property type="entry name" value="Cadherin_repeat"/>
    <property type="match status" value="1"/>
</dbReference>
<sequence>MILIGKHITTATVFDAETLNQINFKYEVFDHGSPQNTAICNATVFIDDVNDHTPVFNQLFYAARINVNELTDNRTIAIAEDQDRKRAETFLLVTTGPDNDLYPKFDKRTEPLRIPSTASIGSTVGKVRATAGSHTIKYHISDHRFDVDSWGNIILIGTLQNYVGQDIVENSVSNIITELGDDYQVLLTVPRTSAFAVRDRKLALTSPLDYEKSSSYKILVGNNSETTRRTKTVLVHIIRAAIKDPGISFPSKEISMLMTSSQSVGTKLGRIMAESSLPVKYYAIGSSLIK</sequence>
<feature type="domain" description="Cadherin" evidence="9">
    <location>
        <begin position="8"/>
        <end position="56"/>
    </location>
</feature>
<keyword evidence="2" id="KW-0812">Transmembrane</keyword>
<keyword evidence="5" id="KW-1133">Transmembrane helix</keyword>
<dbReference type="PANTHER" id="PTHR24028:SF328">
    <property type="entry name" value="CADHERIN-3"/>
    <property type="match status" value="1"/>
</dbReference>
<dbReference type="OrthoDB" id="6252479at2759"/>
<dbReference type="PROSITE" id="PS50268">
    <property type="entry name" value="CADHERIN_2"/>
    <property type="match status" value="1"/>
</dbReference>
<dbReference type="SUPFAM" id="SSF49313">
    <property type="entry name" value="Cadherin-like"/>
    <property type="match status" value="2"/>
</dbReference>
<dbReference type="GO" id="GO:0005509">
    <property type="term" value="F:calcium ion binding"/>
    <property type="evidence" value="ECO:0007669"/>
    <property type="project" value="UniProtKB-UniRule"/>
</dbReference>
<dbReference type="PANTHER" id="PTHR24028">
    <property type="entry name" value="CADHERIN-87A"/>
    <property type="match status" value="1"/>
</dbReference>
<protein>
    <recommendedName>
        <fullName evidence="9">Cadherin domain-containing protein</fullName>
    </recommendedName>
</protein>
<proteinExistence type="predicted"/>
<organism evidence="10 11">
    <name type="scientific">Strongylus vulgaris</name>
    <name type="common">Blood worm</name>
    <dbReference type="NCBI Taxonomy" id="40348"/>
    <lineage>
        <taxon>Eukaryota</taxon>
        <taxon>Metazoa</taxon>
        <taxon>Ecdysozoa</taxon>
        <taxon>Nematoda</taxon>
        <taxon>Chromadorea</taxon>
        <taxon>Rhabditida</taxon>
        <taxon>Rhabditina</taxon>
        <taxon>Rhabditomorpha</taxon>
        <taxon>Strongyloidea</taxon>
        <taxon>Strongylidae</taxon>
        <taxon>Strongylus</taxon>
    </lineage>
</organism>
<evidence type="ECO:0000259" key="9">
    <source>
        <dbReference type="PROSITE" id="PS50268"/>
    </source>
</evidence>
<evidence type="ECO:0000256" key="3">
    <source>
        <dbReference type="ARBA" id="ARBA00022737"/>
    </source>
</evidence>
<reference evidence="10 11" key="1">
    <citation type="submission" date="2018-11" db="EMBL/GenBank/DDBJ databases">
        <authorList>
            <consortium name="Pathogen Informatics"/>
        </authorList>
    </citation>
    <scope>NUCLEOTIDE SEQUENCE [LARGE SCALE GENOMIC DNA]</scope>
</reference>
<evidence type="ECO:0000256" key="2">
    <source>
        <dbReference type="ARBA" id="ARBA00022692"/>
    </source>
</evidence>
<dbReference type="EMBL" id="UYYB01123176">
    <property type="protein sequence ID" value="VDM83453.1"/>
    <property type="molecule type" value="Genomic_DNA"/>
</dbReference>
<comment type="subcellular location">
    <subcellularLocation>
        <location evidence="1">Membrane</location>
        <topology evidence="1">Single-pass membrane protein</topology>
    </subcellularLocation>
</comment>